<evidence type="ECO:0000256" key="1">
    <source>
        <dbReference type="SAM" id="MobiDB-lite"/>
    </source>
</evidence>
<comment type="caution">
    <text evidence="2">The sequence shown here is derived from an EMBL/GenBank/DDBJ whole genome shotgun (WGS) entry which is preliminary data.</text>
</comment>
<feature type="compositionally biased region" description="Basic and acidic residues" evidence="1">
    <location>
        <begin position="96"/>
        <end position="116"/>
    </location>
</feature>
<evidence type="ECO:0000313" key="3">
    <source>
        <dbReference type="Proteomes" id="UP000271272"/>
    </source>
</evidence>
<feature type="region of interest" description="Disordered" evidence="1">
    <location>
        <begin position="252"/>
        <end position="274"/>
    </location>
</feature>
<dbReference type="InterPro" id="IPR052216">
    <property type="entry name" value="CRISPR_Csm3_endoribonuclease"/>
</dbReference>
<keyword evidence="3" id="KW-1185">Reference proteome</keyword>
<dbReference type="PANTHER" id="PTHR35579:SF3">
    <property type="entry name" value="CRISPR SYSTEM CMS ENDORIBONUCLEASE CSM3"/>
    <property type="match status" value="1"/>
</dbReference>
<accession>A0A3P1UW69</accession>
<feature type="compositionally biased region" description="Polar residues" evidence="1">
    <location>
        <begin position="252"/>
        <end position="270"/>
    </location>
</feature>
<protein>
    <submittedName>
        <fullName evidence="2">CRISPR-associated protein Cmr3</fullName>
    </submittedName>
</protein>
<dbReference type="EMBL" id="RQZC01000021">
    <property type="protein sequence ID" value="RRD26204.1"/>
    <property type="molecule type" value="Genomic_DNA"/>
</dbReference>
<name>A0A3P1UW69_9ACTO</name>
<dbReference type="AlphaFoldDB" id="A0A3P1UW69"/>
<dbReference type="PANTHER" id="PTHR35579">
    <property type="entry name" value="CRISPR SYSTEM CMS ENDORIBONUCLEASE CSM3"/>
    <property type="match status" value="1"/>
</dbReference>
<organism evidence="2 3">
    <name type="scientific">Actinomyces bowdenii</name>
    <dbReference type="NCBI Taxonomy" id="131109"/>
    <lineage>
        <taxon>Bacteria</taxon>
        <taxon>Bacillati</taxon>
        <taxon>Actinomycetota</taxon>
        <taxon>Actinomycetes</taxon>
        <taxon>Actinomycetales</taxon>
        <taxon>Actinomycetaceae</taxon>
        <taxon>Actinomyces</taxon>
    </lineage>
</organism>
<sequence length="675" mass="71351">MNSHSSPLTLRLTLASDWGVGTGTGIAGGVDAVVEREAGSGDRPIIRGTVITGILREQALNAAHALDSSQSNGHWHQLALALFGTGDQPRPTGQDRPADEGRPTSPPRKADPHTVDQSRLIALSDAPITITEVTGEDGEVLAPTHSVIGVSIDEETGAAKEDFLRLFERAGCGQGESTVTLLDEGMDPATPVWTEKTRHDARLLLAIAAQLITAVGSDRTSGDGQCRAVLIDGDQELDRQWCRQQLEALSTHPSIPTRSRPAPTTLTRRSATAPEMARRATLTIDLEAPLVSYEVPYSNEVRSLDFLRGTVLLPWIHAQLRRAYPSDQSVRDAVVNGHLRVSDATPVVGGVRGLPVPLVLSQPKVKTKEDMGEGVIEVWNRLISAEPGVVHTPLRSGYIFPTDGAMQDHIAASIGTPVLVGRQSTAISTATGAASSGQLFMVRALPAGMRLQAEVSLSQELADTVADQLPEILSGPARLGSRRLSGTYGQTTCQLGDLEALGADSEAGATAPANNGARDETGAGAITVWCTSDLLLRSPGLGPAGGIGALLAALGGDIEVRLVPDHGAGDTGAQYAAGLRYRRVDGWSAAGQQPRASRIAIQAGSTLRIRPKNPGQAQELRKHLAALARDGLGQLREQGYGRIVVNHPLLEKRNNGIFTARTLRHNDFIGEGQGR</sequence>
<feature type="region of interest" description="Disordered" evidence="1">
    <location>
        <begin position="84"/>
        <end position="118"/>
    </location>
</feature>
<dbReference type="OrthoDB" id="3732561at2"/>
<gene>
    <name evidence="2" type="ORF">EII10_10130</name>
</gene>
<proteinExistence type="predicted"/>
<dbReference type="Proteomes" id="UP000271272">
    <property type="component" value="Unassembled WGS sequence"/>
</dbReference>
<evidence type="ECO:0000313" key="2">
    <source>
        <dbReference type="EMBL" id="RRD26204.1"/>
    </source>
</evidence>
<dbReference type="RefSeq" id="WP_124934388.1">
    <property type="nucleotide sequence ID" value="NZ_RQZC01000021.1"/>
</dbReference>
<reference evidence="2 3" key="1">
    <citation type="submission" date="2018-11" db="EMBL/GenBank/DDBJ databases">
        <title>Genomes From Bacteria Associated with the Canine Oral Cavity: a Test Case for Automated Genome-Based Taxonomic Assignment.</title>
        <authorList>
            <person name="Coil D.A."/>
            <person name="Jospin G."/>
            <person name="Darling A.E."/>
            <person name="Wallis C."/>
            <person name="Davis I.J."/>
            <person name="Harris S."/>
            <person name="Eisen J.A."/>
            <person name="Holcombe L.J."/>
            <person name="O'Flynn C."/>
        </authorList>
    </citation>
    <scope>NUCLEOTIDE SEQUENCE [LARGE SCALE GENOMIC DNA]</scope>
    <source>
        <strain evidence="2 3">OH5050</strain>
    </source>
</reference>